<dbReference type="SUPFAM" id="SSF50494">
    <property type="entry name" value="Trypsin-like serine proteases"/>
    <property type="match status" value="1"/>
</dbReference>
<protein>
    <submittedName>
        <fullName evidence="5">Tetratricopeptide repeat protein</fullName>
    </submittedName>
</protein>
<dbReference type="Proteomes" id="UP000252884">
    <property type="component" value="Unassembled WGS sequence"/>
</dbReference>
<sequence length="607" mass="64578">MRHQDHQHAAWHGLAGLLLLGLAQQACALTAQQVHARSAASVVALDILDADGQRIVERSATRIGEGRFVTACENLHSGAALQLRAGTDAVPAQLGARDRERNLCELLAPHAGPPLPLQPDLPEAGQRVFAISNALGLGVGISEGVVAGVRQDTGGPLIQFTAPISPGSEGGALLDEQGRLIAILDYRRRDGQNVNFGAPAAWLAELAARAAADAAQLARLDAGHALAGAAQWPALATHAAQWLAVQPGQADALRFAAEAARAQQQPAEELNAWRALRRVQPHDAEAGLDLVQALLQQQQLAEATALARQLVAEHAGEARAHWLLARALHADGALDAAESSYRRALAANPWLVAAYNGLAALAQARNDHGTAVAIFARLSGLYPEEAWPRQQLIGALLRAQDVARAHAELQNLPPAHVDSASSWYLRGLVASRMGRPEAAVQALRTSLARDAQQDSAWIQAELGAALTALERYPEAISALREAVRSEPASTRWRVLLGDTLRAGGLAPQALAIAQQLVAEQATSAAHWGLLARTLVTLDRDAEALPALERALQIDASDAALWASLVHVQQNLGQHRLAAEALRRLRELEPARAELVYRTLVLPYGENR</sequence>
<dbReference type="SUPFAM" id="SSF48452">
    <property type="entry name" value="TPR-like"/>
    <property type="match status" value="2"/>
</dbReference>
<gene>
    <name evidence="5" type="ORF">DES41_112123</name>
</gene>
<evidence type="ECO:0000256" key="3">
    <source>
        <dbReference type="PROSITE-ProRule" id="PRU00339"/>
    </source>
</evidence>
<dbReference type="InterPro" id="IPR009003">
    <property type="entry name" value="Peptidase_S1_PA"/>
</dbReference>
<evidence type="ECO:0000313" key="5">
    <source>
        <dbReference type="EMBL" id="RCW65672.1"/>
    </source>
</evidence>
<name>A0A368XCH5_9BURK</name>
<feature type="repeat" description="TPR" evidence="3">
    <location>
        <begin position="456"/>
        <end position="489"/>
    </location>
</feature>
<evidence type="ECO:0000256" key="2">
    <source>
        <dbReference type="ARBA" id="ARBA00022803"/>
    </source>
</evidence>
<dbReference type="PROSITE" id="PS50005">
    <property type="entry name" value="TPR"/>
    <property type="match status" value="1"/>
</dbReference>
<dbReference type="Gene3D" id="1.25.40.10">
    <property type="entry name" value="Tetratricopeptide repeat domain"/>
    <property type="match status" value="3"/>
</dbReference>
<dbReference type="InterPro" id="IPR051012">
    <property type="entry name" value="CellSynth/LPSAsmb/PSIAsmb"/>
</dbReference>
<dbReference type="AlphaFoldDB" id="A0A368XCH5"/>
<keyword evidence="2 3" id="KW-0802">TPR repeat</keyword>
<dbReference type="OrthoDB" id="8559002at2"/>
<keyword evidence="4" id="KW-0732">Signal</keyword>
<evidence type="ECO:0000313" key="6">
    <source>
        <dbReference type="Proteomes" id="UP000252884"/>
    </source>
</evidence>
<proteinExistence type="predicted"/>
<comment type="caution">
    <text evidence="5">The sequence shown here is derived from an EMBL/GenBank/DDBJ whole genome shotgun (WGS) entry which is preliminary data.</text>
</comment>
<dbReference type="InterPro" id="IPR011990">
    <property type="entry name" value="TPR-like_helical_dom_sf"/>
</dbReference>
<dbReference type="Pfam" id="PF13181">
    <property type="entry name" value="TPR_8"/>
    <property type="match status" value="1"/>
</dbReference>
<reference evidence="5 6" key="1">
    <citation type="submission" date="2018-07" db="EMBL/GenBank/DDBJ databases">
        <title>Genomic Encyclopedia of Type Strains, Phase IV (KMG-IV): sequencing the most valuable type-strain genomes for metagenomic binning, comparative biology and taxonomic classification.</title>
        <authorList>
            <person name="Goeker M."/>
        </authorList>
    </citation>
    <scope>NUCLEOTIDE SEQUENCE [LARGE SCALE GENOMIC DNA]</scope>
    <source>
        <strain evidence="5 6">DSM 21634</strain>
    </source>
</reference>
<dbReference type="SMART" id="SM00028">
    <property type="entry name" value="TPR"/>
    <property type="match status" value="7"/>
</dbReference>
<dbReference type="Pfam" id="PF13365">
    <property type="entry name" value="Trypsin_2"/>
    <property type="match status" value="1"/>
</dbReference>
<evidence type="ECO:0000256" key="1">
    <source>
        <dbReference type="ARBA" id="ARBA00022737"/>
    </source>
</evidence>
<feature type="signal peptide" evidence="4">
    <location>
        <begin position="1"/>
        <end position="28"/>
    </location>
</feature>
<dbReference type="Gene3D" id="2.40.10.120">
    <property type="match status" value="1"/>
</dbReference>
<dbReference type="Pfam" id="PF14559">
    <property type="entry name" value="TPR_19"/>
    <property type="match status" value="1"/>
</dbReference>
<keyword evidence="6" id="KW-1185">Reference proteome</keyword>
<accession>A0A368XCH5</accession>
<dbReference type="InterPro" id="IPR019734">
    <property type="entry name" value="TPR_rpt"/>
</dbReference>
<evidence type="ECO:0000256" key="4">
    <source>
        <dbReference type="SAM" id="SignalP"/>
    </source>
</evidence>
<keyword evidence="1" id="KW-0677">Repeat</keyword>
<feature type="chain" id="PRO_5016612785" evidence="4">
    <location>
        <begin position="29"/>
        <end position="607"/>
    </location>
</feature>
<organism evidence="5 6">
    <name type="scientific">Pseudorhodoferax soli</name>
    <dbReference type="NCBI Taxonomy" id="545864"/>
    <lineage>
        <taxon>Bacteria</taxon>
        <taxon>Pseudomonadati</taxon>
        <taxon>Pseudomonadota</taxon>
        <taxon>Betaproteobacteria</taxon>
        <taxon>Burkholderiales</taxon>
        <taxon>Comamonadaceae</taxon>
    </lineage>
</organism>
<dbReference type="Pfam" id="PF13432">
    <property type="entry name" value="TPR_16"/>
    <property type="match status" value="1"/>
</dbReference>
<dbReference type="RefSeq" id="WP_114471764.1">
    <property type="nucleotide sequence ID" value="NZ_QPJK01000012.1"/>
</dbReference>
<dbReference type="EMBL" id="QPJK01000012">
    <property type="protein sequence ID" value="RCW65672.1"/>
    <property type="molecule type" value="Genomic_DNA"/>
</dbReference>
<dbReference type="PANTHER" id="PTHR45586:SF1">
    <property type="entry name" value="LIPOPOLYSACCHARIDE ASSEMBLY PROTEIN B"/>
    <property type="match status" value="1"/>
</dbReference>
<dbReference type="PANTHER" id="PTHR45586">
    <property type="entry name" value="TPR REPEAT-CONTAINING PROTEIN PA4667"/>
    <property type="match status" value="1"/>
</dbReference>